<reference evidence="10" key="1">
    <citation type="journal article" date="2016" name="Mol. Phylogenet. Evol.">
        <title>Phylogenomic analyses resolve an ancient trichotomy at the base of Ischyropsalidoidea (Arachnida, Opiliones) despite high levels of gene tree conflict and unequal minority resolution frequencies.</title>
        <authorList>
            <person name="Richart C.H."/>
            <person name="Hayashi C.Y."/>
            <person name="Hedin M."/>
        </authorList>
    </citation>
    <scope>NUCLEOTIDE SEQUENCE</scope>
</reference>
<comment type="subcellular location">
    <subcellularLocation>
        <location evidence="1 9">Endoplasmic reticulum membrane</location>
        <topology evidence="1 9">Multi-pass membrane protein</topology>
    </subcellularLocation>
</comment>
<feature type="non-terminal residue" evidence="10">
    <location>
        <position position="1"/>
    </location>
</feature>
<proteinExistence type="evidence at transcript level"/>
<keyword evidence="4 9" id="KW-0812">Transmembrane</keyword>
<feature type="transmembrane region" description="Helical" evidence="9">
    <location>
        <begin position="84"/>
        <end position="104"/>
    </location>
</feature>
<name>A0A109QL15_9ARAC</name>
<sequence>CFSIQTDRNWTLVVNLLWLTVPIALLWSTVLGFVWLCLITRPDNVVIPGYEIGVLSVLVSVIVEMLAEPVFVISQLSQFIRLRVLIEGASLTIRCIIMAVLIMYSPKHGVYAFAIAQISASLLYSLSYFIFVKIQLKKDPSSFSVKTFRDLFPKIVPGNSAHIDMDLAHLTL</sequence>
<evidence type="ECO:0000256" key="3">
    <source>
        <dbReference type="ARBA" id="ARBA00010288"/>
    </source>
</evidence>
<protein>
    <recommendedName>
        <fullName evidence="9">Protein RFT1 homolog</fullName>
    </recommendedName>
</protein>
<dbReference type="PANTHER" id="PTHR13117">
    <property type="entry name" value="ENDOPLASMIC RETICULUM MULTISPAN TRANSMEMBRANE PROTEIN-RELATED"/>
    <property type="match status" value="1"/>
</dbReference>
<keyword evidence="5" id="KW-0256">Endoplasmic reticulum</keyword>
<feature type="transmembrane region" description="Helical" evidence="9">
    <location>
        <begin position="52"/>
        <end position="72"/>
    </location>
</feature>
<keyword evidence="6 9" id="KW-1133">Transmembrane helix</keyword>
<comment type="pathway">
    <text evidence="2">Protein modification; protein glycosylation.</text>
</comment>
<evidence type="ECO:0000256" key="4">
    <source>
        <dbReference type="ARBA" id="ARBA00022692"/>
    </source>
</evidence>
<dbReference type="AlphaFoldDB" id="A0A109QL15"/>
<feature type="transmembrane region" description="Helical" evidence="9">
    <location>
        <begin position="110"/>
        <end position="131"/>
    </location>
</feature>
<evidence type="ECO:0000256" key="5">
    <source>
        <dbReference type="ARBA" id="ARBA00022824"/>
    </source>
</evidence>
<accession>A0A109QL15</accession>
<evidence type="ECO:0000256" key="7">
    <source>
        <dbReference type="ARBA" id="ARBA00023136"/>
    </source>
</evidence>
<keyword evidence="7 9" id="KW-0472">Membrane</keyword>
<dbReference type="GO" id="GO:0034203">
    <property type="term" value="P:glycolipid translocation"/>
    <property type="evidence" value="ECO:0007669"/>
    <property type="project" value="TreeGrafter"/>
</dbReference>
<comment type="caution">
    <text evidence="9">Lacks conserved residue(s) required for the propagation of feature annotation.</text>
</comment>
<dbReference type="EMBL" id="KU168498">
    <property type="protein sequence ID" value="AMB20791.1"/>
    <property type="molecule type" value="mRNA"/>
</dbReference>
<comment type="similarity">
    <text evidence="3 9">Belongs to the RFT1 family.</text>
</comment>
<feature type="non-terminal residue" evidence="10">
    <location>
        <position position="172"/>
    </location>
</feature>
<evidence type="ECO:0000256" key="8">
    <source>
        <dbReference type="ARBA" id="ARBA00045912"/>
    </source>
</evidence>
<dbReference type="InterPro" id="IPR007594">
    <property type="entry name" value="RFT1"/>
</dbReference>
<evidence type="ECO:0000313" key="10">
    <source>
        <dbReference type="EMBL" id="AMB20791.1"/>
    </source>
</evidence>
<feature type="transmembrane region" description="Helical" evidence="9">
    <location>
        <begin position="12"/>
        <end position="36"/>
    </location>
</feature>
<comment type="function">
    <text evidence="8 9">Intramembrane glycolipid transporter that operates in the biosynthetic pathway of dolichol-linked oligosaccharides, the glycan precursors employed in protein asparagine (N)-glycosylation. The sequential addition of sugars to dolichol pyrophosphate produces dolichol-linked oligosaccharides containing fourteen sugars, including two GlcNAcs, nine mannoses and three glucoses. Once assembled, the oligosaccharide is transferred from the lipid to nascent proteins by oligosaccharyltransferases. The assembly of dolichol-linked oligosaccharides begins on the cytosolic side of the endoplasmic reticulum membrane and finishes in its lumen. RFT1 could mediate the translocation of the cytosolically oriented intermediate DolPP-GlcNAc2Man5, produced by ALG11, into the ER lumen where dolichol-linked oligosaccharides assembly continues. However, the intramembrane lipid transporter activity could not be confirmed in vitro.</text>
</comment>
<evidence type="ECO:0000256" key="9">
    <source>
        <dbReference type="RuleBase" id="RU365067"/>
    </source>
</evidence>
<dbReference type="GO" id="GO:0005789">
    <property type="term" value="C:endoplasmic reticulum membrane"/>
    <property type="evidence" value="ECO:0007669"/>
    <property type="project" value="UniProtKB-SubCell"/>
</dbReference>
<dbReference type="GO" id="GO:0006488">
    <property type="term" value="P:dolichol-linked oligosaccharide biosynthetic process"/>
    <property type="evidence" value="ECO:0007669"/>
    <property type="project" value="InterPro"/>
</dbReference>
<dbReference type="PANTHER" id="PTHR13117:SF5">
    <property type="entry name" value="PROTEIN RFT1 HOMOLOG"/>
    <property type="match status" value="1"/>
</dbReference>
<dbReference type="Pfam" id="PF04506">
    <property type="entry name" value="Rft-1"/>
    <property type="match status" value="1"/>
</dbReference>
<organism evidence="10">
    <name type="scientific">Ortholasma coronadense</name>
    <dbReference type="NCBI Taxonomy" id="1454759"/>
    <lineage>
        <taxon>Eukaryota</taxon>
        <taxon>Metazoa</taxon>
        <taxon>Ecdysozoa</taxon>
        <taxon>Arthropoda</taxon>
        <taxon>Chelicerata</taxon>
        <taxon>Arachnida</taxon>
        <taxon>Opiliones</taxon>
        <taxon>Palpatores</taxon>
        <taxon>Troguloidea</taxon>
        <taxon>Nemastomatidae</taxon>
        <taxon>Ortholasma</taxon>
    </lineage>
</organism>
<evidence type="ECO:0000256" key="1">
    <source>
        <dbReference type="ARBA" id="ARBA00004477"/>
    </source>
</evidence>
<evidence type="ECO:0000256" key="6">
    <source>
        <dbReference type="ARBA" id="ARBA00022989"/>
    </source>
</evidence>
<evidence type="ECO:0000256" key="2">
    <source>
        <dbReference type="ARBA" id="ARBA00004922"/>
    </source>
</evidence>